<gene>
    <name evidence="1" type="ORF">SAMN05518684_11482</name>
</gene>
<sequence length="128" mass="14595">MIYNYMPSPQFLPGKSVISLVSHPPEIHPGTYVTLIKPWFGNICAVQLPDGMIHRWFAWFELKPDNCCLTPGSFATVINSTGHGVPPHVEVSTRVRIVKCIPTFFYDLMLHNGEYHRWLAEFELANPI</sequence>
<dbReference type="OrthoDB" id="1798206at2"/>
<keyword evidence="2" id="KW-1185">Reference proteome</keyword>
<accession>A0A1H9W5T8</accession>
<dbReference type="EMBL" id="FOGT01000014">
    <property type="protein sequence ID" value="SES29027.1"/>
    <property type="molecule type" value="Genomic_DNA"/>
</dbReference>
<organism evidence="1 2">
    <name type="scientific">Salipaludibacillus aurantiacus</name>
    <dbReference type="NCBI Taxonomy" id="1601833"/>
    <lineage>
        <taxon>Bacteria</taxon>
        <taxon>Bacillati</taxon>
        <taxon>Bacillota</taxon>
        <taxon>Bacilli</taxon>
        <taxon>Bacillales</taxon>
        <taxon>Bacillaceae</taxon>
    </lineage>
</organism>
<dbReference type="Proteomes" id="UP000198571">
    <property type="component" value="Unassembled WGS sequence"/>
</dbReference>
<evidence type="ECO:0000313" key="1">
    <source>
        <dbReference type="EMBL" id="SES29027.1"/>
    </source>
</evidence>
<evidence type="ECO:0000313" key="2">
    <source>
        <dbReference type="Proteomes" id="UP000198571"/>
    </source>
</evidence>
<dbReference type="AlphaFoldDB" id="A0A1H9W5T8"/>
<proteinExistence type="predicted"/>
<name>A0A1H9W5T8_9BACI</name>
<reference evidence="2" key="1">
    <citation type="submission" date="2016-10" db="EMBL/GenBank/DDBJ databases">
        <authorList>
            <person name="Varghese N."/>
            <person name="Submissions S."/>
        </authorList>
    </citation>
    <scope>NUCLEOTIDE SEQUENCE [LARGE SCALE GENOMIC DNA]</scope>
    <source>
        <strain evidence="2">S9</strain>
    </source>
</reference>
<protein>
    <submittedName>
        <fullName evidence="1">Uncharacterized protein</fullName>
    </submittedName>
</protein>